<feature type="compositionally biased region" description="Basic and acidic residues" evidence="1">
    <location>
        <begin position="69"/>
        <end position="81"/>
    </location>
</feature>
<name>A0ABV1IE73_9ACTN</name>
<sequence length="90" mass="9346">MPDLGDIPVLARGAIPGAAGRAPGGAPDGADPGPAPGLVWLEDGLEVPFFDAGASRPWLEASSDAPDAPVEHLRPRDHHDEDEPPTLLWV</sequence>
<feature type="region of interest" description="Disordered" evidence="1">
    <location>
        <begin position="58"/>
        <end position="90"/>
    </location>
</feature>
<dbReference type="RefSeq" id="WP_349181637.1">
    <property type="nucleotide sequence ID" value="NZ_JBBNGS010000003.1"/>
</dbReference>
<evidence type="ECO:0000313" key="2">
    <source>
        <dbReference type="EMBL" id="MEQ2637212.1"/>
    </source>
</evidence>
<protein>
    <submittedName>
        <fullName evidence="2">Uncharacterized protein</fullName>
    </submittedName>
</protein>
<organism evidence="2 3">
    <name type="scientific">Paratractidigestivibacter faecalis</name>
    <dbReference type="NCBI Taxonomy" id="2292441"/>
    <lineage>
        <taxon>Bacteria</taxon>
        <taxon>Bacillati</taxon>
        <taxon>Actinomycetota</taxon>
        <taxon>Coriobacteriia</taxon>
        <taxon>Coriobacteriales</taxon>
        <taxon>Atopobiaceae</taxon>
        <taxon>Paratractidigestivibacter</taxon>
    </lineage>
</organism>
<dbReference type="EMBL" id="JBBNGS010000003">
    <property type="protein sequence ID" value="MEQ2637212.1"/>
    <property type="molecule type" value="Genomic_DNA"/>
</dbReference>
<comment type="caution">
    <text evidence="2">The sequence shown here is derived from an EMBL/GenBank/DDBJ whole genome shotgun (WGS) entry which is preliminary data.</text>
</comment>
<keyword evidence="3" id="KW-1185">Reference proteome</keyword>
<dbReference type="Proteomes" id="UP001478817">
    <property type="component" value="Unassembled WGS sequence"/>
</dbReference>
<feature type="region of interest" description="Disordered" evidence="1">
    <location>
        <begin position="15"/>
        <end position="37"/>
    </location>
</feature>
<reference evidence="2 3" key="1">
    <citation type="submission" date="2024-04" db="EMBL/GenBank/DDBJ databases">
        <title>Human intestinal bacterial collection.</title>
        <authorList>
            <person name="Pauvert C."/>
            <person name="Hitch T.C.A."/>
            <person name="Clavel T."/>
        </authorList>
    </citation>
    <scope>NUCLEOTIDE SEQUENCE [LARGE SCALE GENOMIC DNA]</scope>
    <source>
        <strain evidence="2 3">CLA-AA-H197</strain>
    </source>
</reference>
<gene>
    <name evidence="2" type="ORF">AAAT05_02455</name>
</gene>
<accession>A0ABV1IE73</accession>
<evidence type="ECO:0000313" key="3">
    <source>
        <dbReference type="Proteomes" id="UP001478817"/>
    </source>
</evidence>
<proteinExistence type="predicted"/>
<evidence type="ECO:0000256" key="1">
    <source>
        <dbReference type="SAM" id="MobiDB-lite"/>
    </source>
</evidence>